<accession>A0A8T0C7E1</accession>
<dbReference type="Proteomes" id="UP000016480">
    <property type="component" value="Unassembled WGS sequence"/>
</dbReference>
<dbReference type="EMBL" id="AHCD03000035">
    <property type="protein sequence ID" value="KAF7785905.1"/>
    <property type="molecule type" value="Genomic_DNA"/>
</dbReference>
<sequence>MLLLPLSFVNKKGNLEMRLKAKKIKQLSKSPQSLNPAMTPQICKLSHSWRHMCFRVLLLSRSPLRLY</sequence>
<protein>
    <submittedName>
        <fullName evidence="1">Uncharacterized protein</fullName>
    </submittedName>
</protein>
<reference evidence="1 2" key="1">
    <citation type="journal article" date="2012" name="J. Bacteriol.">
        <title>Genome sequence of the cycloprodigiosin-producing bacterial strain Pseudoalteromonas rubra ATCC 29570(T).</title>
        <authorList>
            <person name="Xie B.B."/>
            <person name="Shu Y.L."/>
            <person name="Qin Q.L."/>
            <person name="Rong J.C."/>
            <person name="Zhang X.Y."/>
            <person name="Chen X.L."/>
            <person name="Zhou B.C."/>
            <person name="Zhang Y.Z."/>
        </authorList>
    </citation>
    <scope>NUCLEOTIDE SEQUENCE [LARGE SCALE GENOMIC DNA]</scope>
    <source>
        <strain evidence="1 2">DSM 6842</strain>
    </source>
</reference>
<dbReference type="AlphaFoldDB" id="A0A8T0C7E1"/>
<proteinExistence type="predicted"/>
<gene>
    <name evidence="1" type="ORF">PRUB_a0309</name>
</gene>
<evidence type="ECO:0000313" key="2">
    <source>
        <dbReference type="Proteomes" id="UP000016480"/>
    </source>
</evidence>
<comment type="caution">
    <text evidence="1">The sequence shown here is derived from an EMBL/GenBank/DDBJ whole genome shotgun (WGS) entry which is preliminary data.</text>
</comment>
<organism evidence="1 2">
    <name type="scientific">Pseudoalteromonas rubra</name>
    <dbReference type="NCBI Taxonomy" id="43658"/>
    <lineage>
        <taxon>Bacteria</taxon>
        <taxon>Pseudomonadati</taxon>
        <taxon>Pseudomonadota</taxon>
        <taxon>Gammaproteobacteria</taxon>
        <taxon>Alteromonadales</taxon>
        <taxon>Pseudoalteromonadaceae</taxon>
        <taxon>Pseudoalteromonas</taxon>
    </lineage>
</organism>
<evidence type="ECO:0000313" key="1">
    <source>
        <dbReference type="EMBL" id="KAF7785905.1"/>
    </source>
</evidence>
<name>A0A8T0C7E1_9GAMM</name>